<evidence type="ECO:0000313" key="1">
    <source>
        <dbReference type="EMBL" id="PZN00392.1"/>
    </source>
</evidence>
<dbReference type="AlphaFoldDB" id="A0A2W4JPB5"/>
<comment type="caution">
    <text evidence="1">The sequence shown here is derived from an EMBL/GenBank/DDBJ whole genome shotgun (WGS) entry which is preliminary data.</text>
</comment>
<proteinExistence type="predicted"/>
<name>A0A2W4JPB5_9PSEU</name>
<protein>
    <submittedName>
        <fullName evidence="1">Uncharacterized protein</fullName>
    </submittedName>
</protein>
<sequence>MVICVREARRLPWQVRVVQAARAVRPDLVVVDHGIGSPPEVLGDNYVLAFGASRITAEAASRLMAG</sequence>
<organism evidence="1">
    <name type="scientific">Thermocrispum agreste</name>
    <dbReference type="NCBI Taxonomy" id="37925"/>
    <lineage>
        <taxon>Bacteria</taxon>
        <taxon>Bacillati</taxon>
        <taxon>Actinomycetota</taxon>
        <taxon>Actinomycetes</taxon>
        <taxon>Pseudonocardiales</taxon>
        <taxon>Pseudonocardiaceae</taxon>
        <taxon>Thermocrispum</taxon>
    </lineage>
</organism>
<reference evidence="1" key="1">
    <citation type="submission" date="2018-05" db="EMBL/GenBank/DDBJ databases">
        <authorList>
            <person name="Lanie J.A."/>
            <person name="Ng W.-L."/>
            <person name="Kazmierczak K.M."/>
            <person name="Andrzejewski T.M."/>
            <person name="Davidsen T.M."/>
            <person name="Wayne K.J."/>
            <person name="Tettelin H."/>
            <person name="Glass J.I."/>
            <person name="Rusch D."/>
            <person name="Podicherti R."/>
            <person name="Tsui H.-C.T."/>
            <person name="Winkler M.E."/>
        </authorList>
    </citation>
    <scope>NUCLEOTIDE SEQUENCE</scope>
    <source>
        <strain evidence="1">ZC4RG45</strain>
    </source>
</reference>
<dbReference type="EMBL" id="QGUI01000090">
    <property type="protein sequence ID" value="PZN00392.1"/>
    <property type="molecule type" value="Genomic_DNA"/>
</dbReference>
<accession>A0A2W4JPB5</accession>
<gene>
    <name evidence="1" type="ORF">DIU77_03805</name>
</gene>